<evidence type="ECO:0008006" key="2">
    <source>
        <dbReference type="Google" id="ProtNLM"/>
    </source>
</evidence>
<organism evidence="1">
    <name type="scientific">Streptomyces sp. R11</name>
    <dbReference type="NCBI Taxonomy" id="3238625"/>
    <lineage>
        <taxon>Bacteria</taxon>
        <taxon>Bacillati</taxon>
        <taxon>Actinomycetota</taxon>
        <taxon>Actinomycetes</taxon>
        <taxon>Kitasatosporales</taxon>
        <taxon>Streptomycetaceae</taxon>
        <taxon>Streptomyces</taxon>
    </lineage>
</organism>
<accession>A0AB39N7T0</accession>
<dbReference type="AlphaFoldDB" id="A0AB39N7T0"/>
<sequence>MTVPATAPEPGAADQASPIGALSQLIQDALDKGDSYQRLADRAVDPESGETVSKPYLQRIVKNPPANPPTVPMMRAIAAALGKRFSLIQEATAKQWLQYEATELSGYDAEVRIIVGHLAGKSRAELLRWRMMIEADEKAQREAEGQ</sequence>
<reference evidence="1" key="1">
    <citation type="submission" date="2024-07" db="EMBL/GenBank/DDBJ databases">
        <authorList>
            <person name="Yu S.T."/>
        </authorList>
    </citation>
    <scope>NUCLEOTIDE SEQUENCE</scope>
    <source>
        <strain evidence="1">R11</strain>
    </source>
</reference>
<dbReference type="EMBL" id="CP163432">
    <property type="protein sequence ID" value="XDQ14491.1"/>
    <property type="molecule type" value="Genomic_DNA"/>
</dbReference>
<gene>
    <name evidence="1" type="ORF">AB5J55_35040</name>
</gene>
<evidence type="ECO:0000313" key="1">
    <source>
        <dbReference type="EMBL" id="XDQ14491.1"/>
    </source>
</evidence>
<proteinExistence type="predicted"/>
<protein>
    <recommendedName>
        <fullName evidence="2">XRE family transcriptional regulator</fullName>
    </recommendedName>
</protein>
<dbReference type="RefSeq" id="WP_369274453.1">
    <property type="nucleotide sequence ID" value="NZ_CP163432.1"/>
</dbReference>
<name>A0AB39N7T0_9ACTN</name>